<proteinExistence type="predicted"/>
<evidence type="ECO:0000313" key="4">
    <source>
        <dbReference type="Proteomes" id="UP000030672"/>
    </source>
</evidence>
<dbReference type="EMBL" id="KL584824">
    <property type="protein sequence ID" value="KEQ67678.1"/>
    <property type="molecule type" value="Genomic_DNA"/>
</dbReference>
<feature type="transmembrane region" description="Helical" evidence="1">
    <location>
        <begin position="121"/>
        <end position="142"/>
    </location>
</feature>
<dbReference type="PANTHER" id="PTHR36459:SF1">
    <property type="entry name" value="FATTY ACID DESATURASE DOMAIN-CONTAINING PROTEIN-RELATED"/>
    <property type="match status" value="1"/>
</dbReference>
<evidence type="ECO:0000313" key="3">
    <source>
        <dbReference type="EMBL" id="KEQ67678.1"/>
    </source>
</evidence>
<accession>A0A074W4C1</accession>
<keyword evidence="1" id="KW-1133">Transmembrane helix</keyword>
<dbReference type="InterPro" id="IPR005804">
    <property type="entry name" value="FA_desaturase_dom"/>
</dbReference>
<dbReference type="GO" id="GO:0006629">
    <property type="term" value="P:lipid metabolic process"/>
    <property type="evidence" value="ECO:0007669"/>
    <property type="project" value="InterPro"/>
</dbReference>
<keyword evidence="1" id="KW-0812">Transmembrane</keyword>
<dbReference type="GeneID" id="63912844"/>
<keyword evidence="1" id="KW-0472">Membrane</keyword>
<keyword evidence="4" id="KW-1185">Reference proteome</keyword>
<protein>
    <recommendedName>
        <fullName evidence="2">Fatty acid desaturase domain-containing protein</fullName>
    </recommendedName>
</protein>
<organism evidence="3 4">
    <name type="scientific">Aureobasidium melanogenum (strain CBS 110374)</name>
    <name type="common">Aureobasidium pullulans var. melanogenum</name>
    <dbReference type="NCBI Taxonomy" id="1043003"/>
    <lineage>
        <taxon>Eukaryota</taxon>
        <taxon>Fungi</taxon>
        <taxon>Dikarya</taxon>
        <taxon>Ascomycota</taxon>
        <taxon>Pezizomycotina</taxon>
        <taxon>Dothideomycetes</taxon>
        <taxon>Dothideomycetidae</taxon>
        <taxon>Dothideales</taxon>
        <taxon>Saccotheciaceae</taxon>
        <taxon>Aureobasidium</taxon>
    </lineage>
</organism>
<feature type="transmembrane region" description="Helical" evidence="1">
    <location>
        <begin position="95"/>
        <end position="115"/>
    </location>
</feature>
<name>A0A074W4C1_AURM1</name>
<dbReference type="STRING" id="1043003.A0A074W4C1"/>
<reference evidence="3 4" key="1">
    <citation type="journal article" date="2014" name="BMC Genomics">
        <title>Genome sequencing of four Aureobasidium pullulans varieties: biotechnological potential, stress tolerance, and description of new species.</title>
        <authorList>
            <person name="Gostin Ar C."/>
            <person name="Ohm R.A."/>
            <person name="Kogej T."/>
            <person name="Sonjak S."/>
            <person name="Turk M."/>
            <person name="Zajc J."/>
            <person name="Zalar P."/>
            <person name="Grube M."/>
            <person name="Sun H."/>
            <person name="Han J."/>
            <person name="Sharma A."/>
            <person name="Chiniquy J."/>
            <person name="Ngan C.Y."/>
            <person name="Lipzen A."/>
            <person name="Barry K."/>
            <person name="Grigoriev I.V."/>
            <person name="Gunde-Cimerman N."/>
        </authorList>
    </citation>
    <scope>NUCLEOTIDE SEQUENCE [LARGE SCALE GENOMIC DNA]</scope>
    <source>
        <strain evidence="3 4">CBS 110374</strain>
    </source>
</reference>
<dbReference type="Pfam" id="PF00487">
    <property type="entry name" value="FA_desaturase"/>
    <property type="match status" value="1"/>
</dbReference>
<dbReference type="PANTHER" id="PTHR36459">
    <property type="entry name" value="ORF"/>
    <property type="match status" value="1"/>
</dbReference>
<dbReference type="HOGENOM" id="CLU_033263_0_0_1"/>
<dbReference type="Proteomes" id="UP000030672">
    <property type="component" value="Unassembled WGS sequence"/>
</dbReference>
<sequence length="449" mass="51611">MARTVDPYLTGPDLVVSKNLLQDLQALAAPAGQDPADDDKDIKQLLAINDPNSPDFVPTVFTTWDDKDLNPTINEYLVKPYTKIAMGIVRHPTDVVFLTHIILYMTVNLASAAYLYYDFHWYHGVIHTVYTVWCAGAFTLLMHNHIHNGGVLKKKYAWFDLTFPYVLEPLMGHTWDSYYYHHVKHHHVEGNGPDDLSSTIRYQRDSPFDFACYVGRFLFFIWAELPLYFLRKGKSRLALQSGVSEMANYAFFYFMATKVNFGASMFVLLLPFSIMRIGLMVGNWGQHALVDEVDPDSDFRSSITLIDVPSNRFCFNDGYHTAHHLNPRRHWRDAPVHFLQSKEAYSNGRALVFHNIDYLMLTVRVLQKQYLYLAENCLIPIGDQTKMSKQELADMLRTKTKAFTEEDIRQKFGIKARSGRKSGWMAWTEKVLGRFSGSVSAPMVKESTE</sequence>
<gene>
    <name evidence="3" type="ORF">M437DRAFT_36541</name>
</gene>
<feature type="transmembrane region" description="Helical" evidence="1">
    <location>
        <begin position="210"/>
        <end position="230"/>
    </location>
</feature>
<feature type="transmembrane region" description="Helical" evidence="1">
    <location>
        <begin position="250"/>
        <end position="270"/>
    </location>
</feature>
<evidence type="ECO:0000256" key="1">
    <source>
        <dbReference type="SAM" id="Phobius"/>
    </source>
</evidence>
<evidence type="ECO:0000259" key="2">
    <source>
        <dbReference type="Pfam" id="PF00487"/>
    </source>
</evidence>
<dbReference type="AlphaFoldDB" id="A0A074W4C1"/>
<dbReference type="RefSeq" id="XP_040884700.1">
    <property type="nucleotide sequence ID" value="XM_041019471.1"/>
</dbReference>
<feature type="domain" description="Fatty acid desaturase" evidence="2">
    <location>
        <begin position="120"/>
        <end position="335"/>
    </location>
</feature>